<proteinExistence type="inferred from homology"/>
<dbReference type="SUPFAM" id="SSF51338">
    <property type="entry name" value="Composite domain of metallo-dependent hydrolases"/>
    <property type="match status" value="1"/>
</dbReference>
<evidence type="ECO:0000256" key="6">
    <source>
        <dbReference type="PIRSR" id="PIRSR038994-1"/>
    </source>
</evidence>
<dbReference type="SUPFAM" id="SSF51556">
    <property type="entry name" value="Metallo-dependent hydrolases"/>
    <property type="match status" value="1"/>
</dbReference>
<feature type="domain" description="Amidohydrolase-related" evidence="9">
    <location>
        <begin position="42"/>
        <end position="360"/>
    </location>
</feature>
<comment type="caution">
    <text evidence="10">The sequence shown here is derived from an EMBL/GenBank/DDBJ whole genome shotgun (WGS) entry which is preliminary data.</text>
</comment>
<dbReference type="InterPro" id="IPR006680">
    <property type="entry name" value="Amidohydro-rel"/>
</dbReference>
<dbReference type="EC" id="3.5.1.25" evidence="10"/>
<keyword evidence="11" id="KW-1185">Reference proteome</keyword>
<dbReference type="Gene3D" id="2.30.40.10">
    <property type="entry name" value="Urease, subunit C, domain 1"/>
    <property type="match status" value="1"/>
</dbReference>
<dbReference type="AlphaFoldDB" id="A0A3P3VXV0"/>
<sequence>MLVDAPAAPRLAEGWVEIEDERIVSVGLGSPPRQADLALDGILAPGYVDVHAHGGGGAAFDTTDPADIDTVVAAHRSHGTTSLVASLVTSPIDRLETQVSLLANAVERGVLAGTHLEGPWLAQAFKGAHDPEQLRDPLRADVERLLAAGRGTVRMVTLAPELPGALEVMPVFVEAGVVVAVGHTSADFDTAREAIERGARGATHLFNAMPSLHHRRPGPILALWEDPRVTLEIIADGIHLRPELVAWVMRTAPGRVALITDAMAAAACGDGEYLLGDLEVTVHEGVARLQGTETIAGSTLTLDRAVRTAVAVGVSLPDALAAATAVPADYLGLAEVGRIEPGRYADLIELDDDLEVRRVIYRGS</sequence>
<keyword evidence="3 5" id="KW-0378">Hydrolase</keyword>
<organism evidence="10 11">
    <name type="scientific">Gulosibacter macacae</name>
    <dbReference type="NCBI Taxonomy" id="2488791"/>
    <lineage>
        <taxon>Bacteria</taxon>
        <taxon>Bacillati</taxon>
        <taxon>Actinomycetota</taxon>
        <taxon>Actinomycetes</taxon>
        <taxon>Micrococcales</taxon>
        <taxon>Microbacteriaceae</taxon>
        <taxon>Gulosibacter</taxon>
    </lineage>
</organism>
<dbReference type="Gene3D" id="3.20.20.140">
    <property type="entry name" value="Metal-dependent hydrolases"/>
    <property type="match status" value="1"/>
</dbReference>
<dbReference type="GO" id="GO:0046872">
    <property type="term" value="F:metal ion binding"/>
    <property type="evidence" value="ECO:0007669"/>
    <property type="project" value="UniProtKB-KW"/>
</dbReference>
<comment type="cofactor">
    <cofactor evidence="8">
        <name>a divalent metal cation</name>
        <dbReference type="ChEBI" id="CHEBI:60240"/>
    </cofactor>
    <text evidence="8">Binds 1 divalent metal cation per subunit.</text>
</comment>
<keyword evidence="4 5" id="KW-0119">Carbohydrate metabolism</keyword>
<keyword evidence="2 8" id="KW-0479">Metal-binding</keyword>
<dbReference type="EMBL" id="RQVS01000007">
    <property type="protein sequence ID" value="RRJ86868.1"/>
    <property type="molecule type" value="Genomic_DNA"/>
</dbReference>
<name>A0A3P3VXV0_9MICO</name>
<evidence type="ECO:0000313" key="10">
    <source>
        <dbReference type="EMBL" id="RRJ86868.1"/>
    </source>
</evidence>
<evidence type="ECO:0000256" key="2">
    <source>
        <dbReference type="ARBA" id="ARBA00022723"/>
    </source>
</evidence>
<dbReference type="GO" id="GO:0008448">
    <property type="term" value="F:N-acetylglucosamine-6-phosphate deacetylase activity"/>
    <property type="evidence" value="ECO:0007669"/>
    <property type="project" value="UniProtKB-EC"/>
</dbReference>
<comment type="similarity">
    <text evidence="1 5">Belongs to the metallo-dependent hydrolases superfamily. NagA family.</text>
</comment>
<evidence type="ECO:0000259" key="9">
    <source>
        <dbReference type="Pfam" id="PF01979"/>
    </source>
</evidence>
<reference evidence="10 11" key="1">
    <citation type="submission" date="2018-11" db="EMBL/GenBank/DDBJ databases">
        <title>YIM 102482-1 draft genome.</title>
        <authorList>
            <person name="Li G."/>
            <person name="Jiang Y."/>
        </authorList>
    </citation>
    <scope>NUCLEOTIDE SEQUENCE [LARGE SCALE GENOMIC DNA]</scope>
    <source>
        <strain evidence="10 11">YIM 102482-1</strain>
    </source>
</reference>
<dbReference type="InterPro" id="IPR032466">
    <property type="entry name" value="Metal_Hydrolase"/>
</dbReference>
<dbReference type="OrthoDB" id="9776488at2"/>
<accession>A0A3P3VXV0</accession>
<dbReference type="PIRSF" id="PIRSF038994">
    <property type="entry name" value="NagA"/>
    <property type="match status" value="1"/>
</dbReference>
<feature type="binding site" evidence="7">
    <location>
        <position position="128"/>
    </location>
    <ligand>
        <name>substrate</name>
    </ligand>
</feature>
<dbReference type="CDD" id="cd00854">
    <property type="entry name" value="NagA"/>
    <property type="match status" value="1"/>
</dbReference>
<evidence type="ECO:0000256" key="1">
    <source>
        <dbReference type="ARBA" id="ARBA00010716"/>
    </source>
</evidence>
<evidence type="ECO:0000256" key="5">
    <source>
        <dbReference type="PIRNR" id="PIRNR038994"/>
    </source>
</evidence>
<feature type="binding site" evidence="7">
    <location>
        <begin position="295"/>
        <end position="297"/>
    </location>
    <ligand>
        <name>substrate</name>
    </ligand>
</feature>
<feature type="binding site" evidence="7">
    <location>
        <position position="215"/>
    </location>
    <ligand>
        <name>substrate</name>
    </ligand>
</feature>
<dbReference type="NCBIfam" id="TIGR00221">
    <property type="entry name" value="nagA"/>
    <property type="match status" value="1"/>
</dbReference>
<dbReference type="GO" id="GO:0006046">
    <property type="term" value="P:N-acetylglucosamine catabolic process"/>
    <property type="evidence" value="ECO:0007669"/>
    <property type="project" value="TreeGrafter"/>
</dbReference>
<dbReference type="Proteomes" id="UP000274391">
    <property type="component" value="Unassembled WGS sequence"/>
</dbReference>
<dbReference type="Pfam" id="PF01979">
    <property type="entry name" value="Amidohydro_1"/>
    <property type="match status" value="1"/>
</dbReference>
<dbReference type="InterPro" id="IPR003764">
    <property type="entry name" value="GlcNAc_6-P_deAcase"/>
</dbReference>
<protein>
    <submittedName>
        <fullName evidence="10">N-acetylglucosamine-6-phosphate deacetylase</fullName>
        <ecNumber evidence="10">3.5.1.25</ecNumber>
    </submittedName>
</protein>
<feature type="binding site" evidence="7">
    <location>
        <begin position="207"/>
        <end position="208"/>
    </location>
    <ligand>
        <name>substrate</name>
    </ligand>
</feature>
<evidence type="ECO:0000313" key="11">
    <source>
        <dbReference type="Proteomes" id="UP000274391"/>
    </source>
</evidence>
<evidence type="ECO:0000256" key="3">
    <source>
        <dbReference type="ARBA" id="ARBA00022801"/>
    </source>
</evidence>
<dbReference type="PANTHER" id="PTHR11113:SF14">
    <property type="entry name" value="N-ACETYLGLUCOSAMINE-6-PHOSPHATE DEACETYLASE"/>
    <property type="match status" value="1"/>
</dbReference>
<gene>
    <name evidence="10" type="primary">nagA</name>
    <name evidence="10" type="ORF">EG850_06875</name>
</gene>
<dbReference type="InterPro" id="IPR011059">
    <property type="entry name" value="Metal-dep_hydrolase_composite"/>
</dbReference>
<evidence type="ECO:0000256" key="7">
    <source>
        <dbReference type="PIRSR" id="PIRSR038994-2"/>
    </source>
</evidence>
<feature type="binding site" evidence="8">
    <location>
        <position position="204"/>
    </location>
    <ligand>
        <name>Zn(2+)</name>
        <dbReference type="ChEBI" id="CHEBI:29105"/>
    </ligand>
</feature>
<feature type="active site" description="Proton donor/acceptor" evidence="6">
    <location>
        <position position="261"/>
    </location>
</feature>
<evidence type="ECO:0000256" key="4">
    <source>
        <dbReference type="ARBA" id="ARBA00023277"/>
    </source>
</evidence>
<feature type="binding site" evidence="8">
    <location>
        <position position="117"/>
    </location>
    <ligand>
        <name>Zn(2+)</name>
        <dbReference type="ChEBI" id="CHEBI:29105"/>
    </ligand>
</feature>
<feature type="binding site" evidence="8">
    <location>
        <position position="183"/>
    </location>
    <ligand>
        <name>Zn(2+)</name>
        <dbReference type="ChEBI" id="CHEBI:29105"/>
    </ligand>
</feature>
<feature type="binding site" evidence="7">
    <location>
        <position position="239"/>
    </location>
    <ligand>
        <name>substrate</name>
    </ligand>
</feature>
<evidence type="ECO:0000256" key="8">
    <source>
        <dbReference type="PIRSR" id="PIRSR038994-3"/>
    </source>
</evidence>
<dbReference type="PANTHER" id="PTHR11113">
    <property type="entry name" value="N-ACETYLGLUCOSAMINE-6-PHOSPHATE DEACETYLASE"/>
    <property type="match status" value="1"/>
</dbReference>